<dbReference type="InterPro" id="IPR029033">
    <property type="entry name" value="His_PPase_superfam"/>
</dbReference>
<dbReference type="Gene3D" id="3.40.50.1240">
    <property type="entry name" value="Phosphoglycerate mutase-like"/>
    <property type="match status" value="1"/>
</dbReference>
<dbReference type="Pfam" id="PF00300">
    <property type="entry name" value="His_Phos_1"/>
    <property type="match status" value="1"/>
</dbReference>
<sequence>MVRRVVVQLMRHEKTAGNVERKYVGQTDDPIVLIDREPVTEAAFTVYGSTLQRCRQTANLYFPNAVYVADARLCELHFGDFEMKTYEQLKGDACYRAWIDDPMNVTPPNGEPFSQFTARVRHAIYDIVSQNGQYVFVVHGGVIRYMQELCGVATFQQATATHNTLYTFTWDTIEQLKEGAPCTSFSEGRITAKQLMQNS</sequence>
<dbReference type="Proteomes" id="UP000093482">
    <property type="component" value="Unassembled WGS sequence"/>
</dbReference>
<dbReference type="RefSeq" id="WP_066464125.1">
    <property type="nucleotide sequence ID" value="NZ_MATO01000034.1"/>
</dbReference>
<dbReference type="InterPro" id="IPR050275">
    <property type="entry name" value="PGM_Phosphatase"/>
</dbReference>
<dbReference type="SUPFAM" id="SSF53254">
    <property type="entry name" value="Phosphoglycerate mutase-like"/>
    <property type="match status" value="1"/>
</dbReference>
<evidence type="ECO:0000313" key="2">
    <source>
        <dbReference type="Proteomes" id="UP000093482"/>
    </source>
</evidence>
<gene>
    <name evidence="1" type="ORF">A6K76_01490</name>
</gene>
<dbReference type="GO" id="GO:0016791">
    <property type="term" value="F:phosphatase activity"/>
    <property type="evidence" value="ECO:0007669"/>
    <property type="project" value="TreeGrafter"/>
</dbReference>
<protein>
    <recommendedName>
        <fullName evidence="3">Alpha-ribazole phosphatase</fullName>
    </recommendedName>
</protein>
<proteinExistence type="predicted"/>
<reference evidence="1 2" key="1">
    <citation type="submission" date="2016-07" db="EMBL/GenBank/DDBJ databases">
        <title>Caryophanon latum genome sequencing.</title>
        <authorList>
            <person name="Verma A."/>
            <person name="Pal Y."/>
            <person name="Krishnamurthi S."/>
        </authorList>
    </citation>
    <scope>NUCLEOTIDE SEQUENCE [LARGE SCALE GENOMIC DNA]</scope>
    <source>
        <strain evidence="1 2">DSM 14151</strain>
    </source>
</reference>
<comment type="caution">
    <text evidence="1">The sequence shown here is derived from an EMBL/GenBank/DDBJ whole genome shotgun (WGS) entry which is preliminary data.</text>
</comment>
<evidence type="ECO:0008006" key="3">
    <source>
        <dbReference type="Google" id="ProtNLM"/>
    </source>
</evidence>
<keyword evidence="2" id="KW-1185">Reference proteome</keyword>
<name>A0A1C0YUC9_9BACL</name>
<dbReference type="AlphaFoldDB" id="A0A1C0YUC9"/>
<accession>A0A1C0YUC9</accession>
<dbReference type="GO" id="GO:0005737">
    <property type="term" value="C:cytoplasm"/>
    <property type="evidence" value="ECO:0007669"/>
    <property type="project" value="TreeGrafter"/>
</dbReference>
<dbReference type="PANTHER" id="PTHR48100">
    <property type="entry name" value="BROAD-SPECIFICITY PHOSPHATASE YOR283W-RELATED"/>
    <property type="match status" value="1"/>
</dbReference>
<evidence type="ECO:0000313" key="1">
    <source>
        <dbReference type="EMBL" id="OCS90751.1"/>
    </source>
</evidence>
<dbReference type="InterPro" id="IPR013078">
    <property type="entry name" value="His_Pase_superF_clade-1"/>
</dbReference>
<dbReference type="EMBL" id="MATO01000034">
    <property type="protein sequence ID" value="OCS90751.1"/>
    <property type="molecule type" value="Genomic_DNA"/>
</dbReference>
<dbReference type="OrthoDB" id="9783269at2"/>
<dbReference type="CDD" id="cd07067">
    <property type="entry name" value="HP_PGM_like"/>
    <property type="match status" value="1"/>
</dbReference>
<dbReference type="PANTHER" id="PTHR48100:SF1">
    <property type="entry name" value="HISTIDINE PHOSPHATASE FAMILY PROTEIN-RELATED"/>
    <property type="match status" value="1"/>
</dbReference>
<organism evidence="1 2">
    <name type="scientific">Caryophanon latum</name>
    <dbReference type="NCBI Taxonomy" id="33977"/>
    <lineage>
        <taxon>Bacteria</taxon>
        <taxon>Bacillati</taxon>
        <taxon>Bacillota</taxon>
        <taxon>Bacilli</taxon>
        <taxon>Bacillales</taxon>
        <taxon>Caryophanaceae</taxon>
        <taxon>Caryophanon</taxon>
    </lineage>
</organism>